<dbReference type="EMBL" id="QQNH01000002">
    <property type="protein sequence ID" value="RDE10212.1"/>
    <property type="molecule type" value="Genomic_DNA"/>
</dbReference>
<organism evidence="3 4">
    <name type="scientific">Pelagibacterium lacus</name>
    <dbReference type="NCBI Taxonomy" id="2282655"/>
    <lineage>
        <taxon>Bacteria</taxon>
        <taxon>Pseudomonadati</taxon>
        <taxon>Pseudomonadota</taxon>
        <taxon>Alphaproteobacteria</taxon>
        <taxon>Hyphomicrobiales</taxon>
        <taxon>Devosiaceae</taxon>
        <taxon>Pelagibacterium</taxon>
    </lineage>
</organism>
<sequence length="89" mass="8642">MKKLLIIGIAMTSLLAVSACTRTQETAAIGAGAGAVIGGVTTGSVQGAIVGGVVGGVAGALVGQVAGEPNQCYYRASDGTLYKDACPRS</sequence>
<proteinExistence type="predicted"/>
<feature type="domain" description="Glycine zipper" evidence="2">
    <location>
        <begin position="27"/>
        <end position="68"/>
    </location>
</feature>
<keyword evidence="1" id="KW-0732">Signal</keyword>
<dbReference type="AlphaFoldDB" id="A0A369WAA7"/>
<gene>
    <name evidence="3" type="ORF">DVH29_02115</name>
</gene>
<name>A0A369WAA7_9HYPH</name>
<dbReference type="RefSeq" id="WP_114644509.1">
    <property type="nucleotide sequence ID" value="NZ_QQNH01000002.1"/>
</dbReference>
<dbReference type="InterPro" id="IPR039567">
    <property type="entry name" value="Gly-zipper"/>
</dbReference>
<feature type="chain" id="PRO_5016761305" description="Glycine zipper domain-containing protein" evidence="1">
    <location>
        <begin position="20"/>
        <end position="89"/>
    </location>
</feature>
<evidence type="ECO:0000259" key="2">
    <source>
        <dbReference type="Pfam" id="PF13488"/>
    </source>
</evidence>
<reference evidence="4" key="1">
    <citation type="submission" date="2018-07" db="EMBL/GenBank/DDBJ databases">
        <authorList>
            <person name="Liu B.-T."/>
            <person name="Du Z."/>
        </authorList>
    </citation>
    <scope>NUCLEOTIDE SEQUENCE [LARGE SCALE GENOMIC DNA]</scope>
    <source>
        <strain evidence="4">XYN52</strain>
    </source>
</reference>
<comment type="caution">
    <text evidence="3">The sequence shown here is derived from an EMBL/GenBank/DDBJ whole genome shotgun (WGS) entry which is preliminary data.</text>
</comment>
<protein>
    <recommendedName>
        <fullName evidence="2">Glycine zipper domain-containing protein</fullName>
    </recommendedName>
</protein>
<evidence type="ECO:0000256" key="1">
    <source>
        <dbReference type="SAM" id="SignalP"/>
    </source>
</evidence>
<feature type="signal peptide" evidence="1">
    <location>
        <begin position="1"/>
        <end position="19"/>
    </location>
</feature>
<keyword evidence="4" id="KW-1185">Reference proteome</keyword>
<dbReference type="Proteomes" id="UP000253759">
    <property type="component" value="Unassembled WGS sequence"/>
</dbReference>
<evidence type="ECO:0000313" key="3">
    <source>
        <dbReference type="EMBL" id="RDE10212.1"/>
    </source>
</evidence>
<dbReference type="Pfam" id="PF13488">
    <property type="entry name" value="Gly-zipper_Omp"/>
    <property type="match status" value="1"/>
</dbReference>
<evidence type="ECO:0000313" key="4">
    <source>
        <dbReference type="Proteomes" id="UP000253759"/>
    </source>
</evidence>
<dbReference type="PROSITE" id="PS51257">
    <property type="entry name" value="PROKAR_LIPOPROTEIN"/>
    <property type="match status" value="1"/>
</dbReference>
<accession>A0A369WAA7</accession>